<dbReference type="Pfam" id="PF02244">
    <property type="entry name" value="Propep_M14"/>
    <property type="match status" value="1"/>
</dbReference>
<evidence type="ECO:0000256" key="12">
    <source>
        <dbReference type="ARBA" id="ARBA00023145"/>
    </source>
</evidence>
<name>A0ABM0MQ49_SACKO</name>
<protein>
    <submittedName>
        <fullName evidence="17">Carboxypeptidase A4-like</fullName>
    </submittedName>
</protein>
<dbReference type="Gene3D" id="3.30.70.340">
    <property type="entry name" value="Metallocarboxypeptidase-like"/>
    <property type="match status" value="1"/>
</dbReference>
<dbReference type="Gene3D" id="3.40.630.10">
    <property type="entry name" value="Zn peptidases"/>
    <property type="match status" value="1"/>
</dbReference>
<keyword evidence="9" id="KW-0862">Zinc</keyword>
<evidence type="ECO:0000256" key="3">
    <source>
        <dbReference type="ARBA" id="ARBA00005988"/>
    </source>
</evidence>
<organism evidence="16 17">
    <name type="scientific">Saccoglossus kowalevskii</name>
    <name type="common">Acorn worm</name>
    <dbReference type="NCBI Taxonomy" id="10224"/>
    <lineage>
        <taxon>Eukaryota</taxon>
        <taxon>Metazoa</taxon>
        <taxon>Hemichordata</taxon>
        <taxon>Enteropneusta</taxon>
        <taxon>Harrimaniidae</taxon>
        <taxon>Saccoglossus</taxon>
    </lineage>
</organism>
<dbReference type="SMART" id="SM00631">
    <property type="entry name" value="Zn_pept"/>
    <property type="match status" value="1"/>
</dbReference>
<keyword evidence="11" id="KW-0482">Metalloprotease</keyword>
<keyword evidence="12" id="KW-0865">Zymogen</keyword>
<keyword evidence="10" id="KW-0843">Virulence</keyword>
<comment type="function">
    <text evidence="2">Extracellular metalloprotease that contributes to pathogenicity.</text>
</comment>
<keyword evidence="4" id="KW-0121">Carboxypeptidase</keyword>
<comment type="similarity">
    <text evidence="3 14">Belongs to the peptidase M14 family.</text>
</comment>
<feature type="active site" description="Proton donor/acceptor" evidence="14">
    <location>
        <position position="341"/>
    </location>
</feature>
<evidence type="ECO:0000256" key="8">
    <source>
        <dbReference type="ARBA" id="ARBA00022801"/>
    </source>
</evidence>
<keyword evidence="5" id="KW-0645">Protease</keyword>
<evidence type="ECO:0000256" key="2">
    <source>
        <dbReference type="ARBA" id="ARBA00003091"/>
    </source>
</evidence>
<dbReference type="PANTHER" id="PTHR11705:SF143">
    <property type="entry name" value="SLL0236 PROTEIN"/>
    <property type="match status" value="1"/>
</dbReference>
<evidence type="ECO:0000256" key="5">
    <source>
        <dbReference type="ARBA" id="ARBA00022670"/>
    </source>
</evidence>
<dbReference type="PROSITE" id="PS52035">
    <property type="entry name" value="PEPTIDASE_M14"/>
    <property type="match status" value="1"/>
</dbReference>
<feature type="domain" description="Peptidase M14" evidence="15">
    <location>
        <begin position="103"/>
        <end position="375"/>
    </location>
</feature>
<evidence type="ECO:0000313" key="16">
    <source>
        <dbReference type="Proteomes" id="UP000694865"/>
    </source>
</evidence>
<keyword evidence="13" id="KW-1015">Disulfide bond</keyword>
<dbReference type="PANTHER" id="PTHR11705">
    <property type="entry name" value="PROTEASE FAMILY M14 CARBOXYPEPTIDASE A,B"/>
    <property type="match status" value="1"/>
</dbReference>
<keyword evidence="6" id="KW-0479">Metal-binding</keyword>
<reference evidence="17" key="1">
    <citation type="submission" date="2025-08" db="UniProtKB">
        <authorList>
            <consortium name="RefSeq"/>
        </authorList>
    </citation>
    <scope>IDENTIFICATION</scope>
    <source>
        <tissue evidence="17">Testes</tissue>
    </source>
</reference>
<keyword evidence="16" id="KW-1185">Reference proteome</keyword>
<dbReference type="CDD" id="cd03860">
    <property type="entry name" value="M14_CP_A-B_like"/>
    <property type="match status" value="1"/>
</dbReference>
<evidence type="ECO:0000256" key="1">
    <source>
        <dbReference type="ARBA" id="ARBA00001947"/>
    </source>
</evidence>
<keyword evidence="8" id="KW-0378">Hydrolase</keyword>
<evidence type="ECO:0000256" key="13">
    <source>
        <dbReference type="ARBA" id="ARBA00023157"/>
    </source>
</evidence>
<evidence type="ECO:0000256" key="6">
    <source>
        <dbReference type="ARBA" id="ARBA00022723"/>
    </source>
</evidence>
<dbReference type="SUPFAM" id="SSF54897">
    <property type="entry name" value="Protease propeptides/inhibitors"/>
    <property type="match status" value="1"/>
</dbReference>
<comment type="cofactor">
    <cofactor evidence="1">
        <name>Zn(2+)</name>
        <dbReference type="ChEBI" id="CHEBI:29105"/>
    </cofactor>
</comment>
<proteinExistence type="inferred from homology"/>
<dbReference type="InterPro" id="IPR036990">
    <property type="entry name" value="M14A-like_propep"/>
</dbReference>
<gene>
    <name evidence="17" type="primary">LOC102800981</name>
</gene>
<dbReference type="SUPFAM" id="SSF53187">
    <property type="entry name" value="Zn-dependent exopeptidases"/>
    <property type="match status" value="1"/>
</dbReference>
<dbReference type="RefSeq" id="XP_006822140.1">
    <property type="nucleotide sequence ID" value="XM_006822077.1"/>
</dbReference>
<dbReference type="Pfam" id="PF00246">
    <property type="entry name" value="Peptidase_M14"/>
    <property type="match status" value="1"/>
</dbReference>
<accession>A0ABM0MQ49</accession>
<evidence type="ECO:0000259" key="15">
    <source>
        <dbReference type="PROSITE" id="PS52035"/>
    </source>
</evidence>
<dbReference type="Proteomes" id="UP000694865">
    <property type="component" value="Unplaced"/>
</dbReference>
<evidence type="ECO:0000256" key="7">
    <source>
        <dbReference type="ARBA" id="ARBA00022729"/>
    </source>
</evidence>
<evidence type="ECO:0000256" key="10">
    <source>
        <dbReference type="ARBA" id="ARBA00023026"/>
    </source>
</evidence>
<keyword evidence="7" id="KW-0732">Signal</keyword>
<evidence type="ECO:0000256" key="11">
    <source>
        <dbReference type="ARBA" id="ARBA00023049"/>
    </source>
</evidence>
<dbReference type="InterPro" id="IPR003146">
    <property type="entry name" value="M14A_act_pep"/>
</dbReference>
<evidence type="ECO:0000256" key="14">
    <source>
        <dbReference type="PROSITE-ProRule" id="PRU01379"/>
    </source>
</evidence>
<evidence type="ECO:0000256" key="9">
    <source>
        <dbReference type="ARBA" id="ARBA00022833"/>
    </source>
</evidence>
<dbReference type="GeneID" id="102800981"/>
<evidence type="ECO:0000256" key="4">
    <source>
        <dbReference type="ARBA" id="ARBA00022645"/>
    </source>
</evidence>
<sequence>MPLSLPSYQVLRVKVQSDNDRKVMNQLMESGKYDFWDFPRDVMVHVSEIEEFDRTLNENKITYDMWINDVQALVDGQFRRRKDHDRYARLAEEPAVHEFDYSVYHRYSELDQWIKDTVGKYPDLTEEFVIGRSYENRVIRVLKIGNKTSEDKEGIWLQSGIHAREWIAPATNIWMANAFLEEFKDGSANDTTSILNKYDIYVLPSVNPDGYEYTWDEYRLWRKTRSPNLGSDCVGTDPNRNWAYGFGGPGTSSDPCSLIYTGPYIHSEIEVRNIVNFFTKTTKTRFVYFNDIHSYSQLHLNPWGYQYTHPKDFEDHVNIASGIGLDWGYGGAGIKYSHSLELRDKGNYGFLLPEDQIIPTAEETFVGMKAAFMYMMNNP</sequence>
<dbReference type="InterPro" id="IPR000834">
    <property type="entry name" value="Peptidase_M14"/>
</dbReference>
<dbReference type="PRINTS" id="PR00765">
    <property type="entry name" value="CRBOXYPTASEA"/>
</dbReference>
<evidence type="ECO:0000313" key="17">
    <source>
        <dbReference type="RefSeq" id="XP_006822140.1"/>
    </source>
</evidence>